<dbReference type="Gene3D" id="3.40.800.10">
    <property type="entry name" value="Ureohydrolase domain"/>
    <property type="match status" value="1"/>
</dbReference>
<accession>A0A1L0DZR4</accession>
<dbReference type="SUPFAM" id="SSF52768">
    <property type="entry name" value="Arginase/deacetylase"/>
    <property type="match status" value="1"/>
</dbReference>
<evidence type="ECO:0000313" key="7">
    <source>
        <dbReference type="Proteomes" id="UP000182334"/>
    </source>
</evidence>
<organism evidence="6 7">
    <name type="scientific">Sungouiella intermedia</name>
    <dbReference type="NCBI Taxonomy" id="45354"/>
    <lineage>
        <taxon>Eukaryota</taxon>
        <taxon>Fungi</taxon>
        <taxon>Dikarya</taxon>
        <taxon>Ascomycota</taxon>
        <taxon>Saccharomycotina</taxon>
        <taxon>Pichiomycetes</taxon>
        <taxon>Metschnikowiaceae</taxon>
        <taxon>Sungouiella</taxon>
    </lineage>
</organism>
<dbReference type="EMBL" id="LT635762">
    <property type="protein sequence ID" value="SGZ57782.1"/>
    <property type="molecule type" value="Genomic_DNA"/>
</dbReference>
<keyword evidence="7" id="KW-1185">Reference proteome</keyword>
<sequence length="467" mass="51527">MKNTLLILLTALGVHSSVLPENRQVILQCESYDSSKASHLKTDRVVSTTSRKGTDMSNVAFLDRYFGSFFDEFEILAANSRAPDGSEKLQPHALSDHLHSLMINDDYEYPDKDDLRDLNGTSVLYRGGEFGGLVTFAHVPYANCYDPELFDKEEFDIAIVGAPFDSGVSYRPGARFGPSGIRMGSRRLAPAYSVYRNNFDPYSNWAKIVDCGDPPVTPLDNRIALDQIYRANRAIGRHKTTKNNKSKAPKIFTLGGDHTITLPAIKAAYENFGPITVIHFDSHLDTWNPYYFGGNVTDYQSVNHGTYLHWAHEKGLLTNLSIHAAIRGPYPGPRDVQHDNDCGFDRVLARDIDKIGTAGIIEKIRNRVGDGAIYITVDVDSMDPANTPASGTVEPGGWTSRELLTILDGLEGLNIVGGDVVEVAPPFDTVAELTSITAAQVADSIISLMILKEDKEGKKEEKREEDK</sequence>
<name>A0A1L0DZR4_9ASCO</name>
<keyword evidence="2 4" id="KW-0378">Hydrolase</keyword>
<protein>
    <submittedName>
        <fullName evidence="6">CIC11C00000003284</fullName>
    </submittedName>
</protein>
<proteinExistence type="inferred from homology"/>
<evidence type="ECO:0000256" key="2">
    <source>
        <dbReference type="ARBA" id="ARBA00022801"/>
    </source>
</evidence>
<comment type="similarity">
    <text evidence="3 4">Belongs to the arginase family.</text>
</comment>
<dbReference type="STRING" id="45354.A0A1L0DZR4"/>
<dbReference type="GO" id="GO:0033389">
    <property type="term" value="P:putrescine biosynthetic process from arginine, via agmatine"/>
    <property type="evidence" value="ECO:0007669"/>
    <property type="project" value="TreeGrafter"/>
</dbReference>
<dbReference type="InterPro" id="IPR023696">
    <property type="entry name" value="Ureohydrolase_dom_sf"/>
</dbReference>
<dbReference type="InterPro" id="IPR006035">
    <property type="entry name" value="Ureohydrolase"/>
</dbReference>
<dbReference type="AlphaFoldDB" id="A0A1L0DZR4"/>
<dbReference type="GO" id="GO:0008783">
    <property type="term" value="F:agmatinase activity"/>
    <property type="evidence" value="ECO:0007669"/>
    <property type="project" value="TreeGrafter"/>
</dbReference>
<evidence type="ECO:0000256" key="4">
    <source>
        <dbReference type="RuleBase" id="RU003684"/>
    </source>
</evidence>
<dbReference type="Proteomes" id="UP000182334">
    <property type="component" value="Chromosome VII"/>
</dbReference>
<evidence type="ECO:0000256" key="3">
    <source>
        <dbReference type="PROSITE-ProRule" id="PRU00742"/>
    </source>
</evidence>
<dbReference type="PANTHER" id="PTHR11358">
    <property type="entry name" value="ARGINASE/AGMATINASE"/>
    <property type="match status" value="1"/>
</dbReference>
<dbReference type="GO" id="GO:0046872">
    <property type="term" value="F:metal ion binding"/>
    <property type="evidence" value="ECO:0007669"/>
    <property type="project" value="UniProtKB-KW"/>
</dbReference>
<dbReference type="PANTHER" id="PTHR11358:SF28">
    <property type="entry name" value="HYPOTHETICAL ARGINASE FAMILY PROTEIN (EUROFUNG)"/>
    <property type="match status" value="1"/>
</dbReference>
<reference evidence="6 7" key="1">
    <citation type="submission" date="2016-10" db="EMBL/GenBank/DDBJ databases">
        <authorList>
            <person name="de Groot N.N."/>
        </authorList>
    </citation>
    <scope>NUCLEOTIDE SEQUENCE [LARGE SCALE GENOMIC DNA]</scope>
    <source>
        <strain evidence="6 7">CBS 141442</strain>
    </source>
</reference>
<feature type="signal peptide" evidence="5">
    <location>
        <begin position="1"/>
        <end position="20"/>
    </location>
</feature>
<evidence type="ECO:0000313" key="6">
    <source>
        <dbReference type="EMBL" id="SGZ57782.1"/>
    </source>
</evidence>
<keyword evidence="5" id="KW-0732">Signal</keyword>
<dbReference type="CDD" id="cd11592">
    <property type="entry name" value="Agmatinase_PAH"/>
    <property type="match status" value="1"/>
</dbReference>
<evidence type="ECO:0000256" key="5">
    <source>
        <dbReference type="SAM" id="SignalP"/>
    </source>
</evidence>
<evidence type="ECO:0000256" key="1">
    <source>
        <dbReference type="ARBA" id="ARBA00022723"/>
    </source>
</evidence>
<dbReference type="PROSITE" id="PS51409">
    <property type="entry name" value="ARGINASE_2"/>
    <property type="match status" value="1"/>
</dbReference>
<dbReference type="OrthoDB" id="288726at2759"/>
<dbReference type="PRINTS" id="PR00116">
    <property type="entry name" value="ARGINASE"/>
</dbReference>
<dbReference type="InterPro" id="IPR020855">
    <property type="entry name" value="Ureohydrolase_Mn_BS"/>
</dbReference>
<feature type="chain" id="PRO_5013267385" evidence="5">
    <location>
        <begin position="21"/>
        <end position="467"/>
    </location>
</feature>
<gene>
    <name evidence="6" type="ORF">SAMEA4029010_CIC11G00000003284</name>
</gene>
<keyword evidence="1" id="KW-0479">Metal-binding</keyword>
<dbReference type="PROSITE" id="PS01053">
    <property type="entry name" value="ARGINASE_1"/>
    <property type="match status" value="1"/>
</dbReference>
<dbReference type="Pfam" id="PF00491">
    <property type="entry name" value="Arginase"/>
    <property type="match status" value="1"/>
</dbReference>